<dbReference type="RefSeq" id="WP_235445653.1">
    <property type="nucleotide sequence ID" value="NZ_CYHA01000001.1"/>
</dbReference>
<proteinExistence type="predicted"/>
<organism evidence="1 2">
    <name type="scientific">Gulbenkiania indica</name>
    <dbReference type="NCBI Taxonomy" id="375574"/>
    <lineage>
        <taxon>Bacteria</taxon>
        <taxon>Pseudomonadati</taxon>
        <taxon>Pseudomonadota</taxon>
        <taxon>Betaproteobacteria</taxon>
        <taxon>Neisseriales</taxon>
        <taxon>Chromobacteriaceae</taxon>
        <taxon>Gulbenkiania</taxon>
    </lineage>
</organism>
<accession>A0A0K6GSZ1</accession>
<keyword evidence="2" id="KW-1185">Reference proteome</keyword>
<protein>
    <submittedName>
        <fullName evidence="1">Uncharacterized short protein YbdD, DUF466 family</fullName>
    </submittedName>
</protein>
<evidence type="ECO:0000313" key="2">
    <source>
        <dbReference type="Proteomes" id="UP000243535"/>
    </source>
</evidence>
<dbReference type="EMBL" id="CYHA01000001">
    <property type="protein sequence ID" value="CUA81879.1"/>
    <property type="molecule type" value="Genomic_DNA"/>
</dbReference>
<reference evidence="2" key="1">
    <citation type="submission" date="2015-08" db="EMBL/GenBank/DDBJ databases">
        <authorList>
            <person name="Varghese N."/>
        </authorList>
    </citation>
    <scope>NUCLEOTIDE SEQUENCE [LARGE SCALE GENOMIC DNA]</scope>
    <source>
        <strain evidence="2">DSM 17901</strain>
    </source>
</reference>
<evidence type="ECO:0000313" key="1">
    <source>
        <dbReference type="EMBL" id="CUA81879.1"/>
    </source>
</evidence>
<name>A0A0K6GSZ1_9NEIS</name>
<dbReference type="Pfam" id="PF04328">
    <property type="entry name" value="Sel_put"/>
    <property type="match status" value="1"/>
</dbReference>
<dbReference type="PANTHER" id="PTHR38453">
    <property type="entry name" value="CYTOPLASMIC PROTEIN-RELATED"/>
    <property type="match status" value="1"/>
</dbReference>
<dbReference type="Proteomes" id="UP000243535">
    <property type="component" value="Unassembled WGS sequence"/>
</dbReference>
<dbReference type="InterPro" id="IPR007423">
    <property type="entry name" value="Sel_put"/>
</dbReference>
<dbReference type="STRING" id="375574.GCA_001418035_00524"/>
<dbReference type="AlphaFoldDB" id="A0A0K6GSZ1"/>
<dbReference type="PANTHER" id="PTHR38453:SF1">
    <property type="entry name" value="CYTOPLASMIC PROTEIN"/>
    <property type="match status" value="1"/>
</dbReference>
<sequence length="62" mass="7244">MPDRLLHRLTAMLRLMVGVKDYDAYLARARRFNPEAPVMSREEFFRYCQKARYGRGGGKCAC</sequence>
<gene>
    <name evidence="1" type="ORF">Ga0061063_0726</name>
</gene>